<dbReference type="EMBL" id="MNAN01000006">
    <property type="protein sequence ID" value="OHU97980.1"/>
    <property type="molecule type" value="Genomic_DNA"/>
</dbReference>
<comment type="catalytic activity">
    <reaction evidence="5 6">
        <text>dTDP-beta-L-rhamnose + NADP(+) = dTDP-4-dehydro-beta-L-rhamnose + NADPH + H(+)</text>
        <dbReference type="Rhea" id="RHEA:21796"/>
        <dbReference type="ChEBI" id="CHEBI:15378"/>
        <dbReference type="ChEBI" id="CHEBI:57510"/>
        <dbReference type="ChEBI" id="CHEBI:57783"/>
        <dbReference type="ChEBI" id="CHEBI:58349"/>
        <dbReference type="ChEBI" id="CHEBI:62830"/>
        <dbReference type="EC" id="1.1.1.133"/>
    </reaction>
</comment>
<dbReference type="STRING" id="327939.BIW53_00180"/>
<keyword evidence="6" id="KW-0521">NADP</keyword>
<dbReference type="InterPro" id="IPR029903">
    <property type="entry name" value="RmlD-like-bd"/>
</dbReference>
<evidence type="ECO:0000256" key="2">
    <source>
        <dbReference type="ARBA" id="ARBA00010944"/>
    </source>
</evidence>
<keyword evidence="9" id="KW-1185">Reference proteome</keyword>
<dbReference type="Proteomes" id="UP000180253">
    <property type="component" value="Unassembled WGS sequence"/>
</dbReference>
<dbReference type="GO" id="GO:0008831">
    <property type="term" value="F:dTDP-4-dehydrorhamnose reductase activity"/>
    <property type="evidence" value="ECO:0007669"/>
    <property type="project" value="UniProtKB-EC"/>
</dbReference>
<dbReference type="InterPro" id="IPR005913">
    <property type="entry name" value="dTDP_dehydrorham_reduct"/>
</dbReference>
<dbReference type="PANTHER" id="PTHR10491">
    <property type="entry name" value="DTDP-4-DEHYDRORHAMNOSE REDUCTASE"/>
    <property type="match status" value="1"/>
</dbReference>
<dbReference type="UniPathway" id="UPA00124"/>
<dbReference type="GO" id="GO:0019305">
    <property type="term" value="P:dTDP-rhamnose biosynthetic process"/>
    <property type="evidence" value="ECO:0007669"/>
    <property type="project" value="UniProtKB-UniPathway"/>
</dbReference>
<evidence type="ECO:0000256" key="4">
    <source>
        <dbReference type="ARBA" id="ARBA00017099"/>
    </source>
</evidence>
<protein>
    <recommendedName>
        <fullName evidence="4 6">dTDP-4-dehydrorhamnose reductase</fullName>
        <ecNumber evidence="3 6">1.1.1.133</ecNumber>
    </recommendedName>
</protein>
<evidence type="ECO:0000313" key="9">
    <source>
        <dbReference type="Proteomes" id="UP000180253"/>
    </source>
</evidence>
<evidence type="ECO:0000256" key="3">
    <source>
        <dbReference type="ARBA" id="ARBA00012929"/>
    </source>
</evidence>
<dbReference type="Gene3D" id="3.40.50.720">
    <property type="entry name" value="NAD(P)-binding Rossmann-like Domain"/>
    <property type="match status" value="1"/>
</dbReference>
<name>A0A1S1NE20_9GAMM</name>
<comment type="pathway">
    <text evidence="1 6">Carbohydrate biosynthesis; dTDP-L-rhamnose biosynthesis.</text>
</comment>
<dbReference type="SUPFAM" id="SSF51735">
    <property type="entry name" value="NAD(P)-binding Rossmann-fold domains"/>
    <property type="match status" value="1"/>
</dbReference>
<dbReference type="GO" id="GO:0009243">
    <property type="term" value="P:O antigen biosynthetic process"/>
    <property type="evidence" value="ECO:0007669"/>
    <property type="project" value="UniProtKB-UniPathway"/>
</dbReference>
<dbReference type="OrthoDB" id="9803892at2"/>
<dbReference type="AlphaFoldDB" id="A0A1S1NE20"/>
<dbReference type="UniPathway" id="UPA00281"/>
<comment type="function">
    <text evidence="6">Catalyzes the reduction of dTDP-6-deoxy-L-lyxo-4-hexulose to yield dTDP-L-rhamnose.</text>
</comment>
<dbReference type="CDD" id="cd05254">
    <property type="entry name" value="dTDP_HR_like_SDR_e"/>
    <property type="match status" value="1"/>
</dbReference>
<organism evidence="8 9">
    <name type="scientific">Pseudoalteromonas byunsanensis</name>
    <dbReference type="NCBI Taxonomy" id="327939"/>
    <lineage>
        <taxon>Bacteria</taxon>
        <taxon>Pseudomonadati</taxon>
        <taxon>Pseudomonadota</taxon>
        <taxon>Gammaproteobacteria</taxon>
        <taxon>Alteromonadales</taxon>
        <taxon>Pseudoalteromonadaceae</taxon>
        <taxon>Pseudoalteromonas</taxon>
    </lineage>
</organism>
<evidence type="ECO:0000313" key="8">
    <source>
        <dbReference type="EMBL" id="OHU97980.1"/>
    </source>
</evidence>
<accession>A0A1S1NE20</accession>
<dbReference type="GO" id="GO:0048270">
    <property type="term" value="F:methionine adenosyltransferase regulator activity"/>
    <property type="evidence" value="ECO:0007669"/>
    <property type="project" value="TreeGrafter"/>
</dbReference>
<evidence type="ECO:0000256" key="5">
    <source>
        <dbReference type="ARBA" id="ARBA00048200"/>
    </source>
</evidence>
<evidence type="ECO:0000256" key="1">
    <source>
        <dbReference type="ARBA" id="ARBA00004781"/>
    </source>
</evidence>
<dbReference type="PANTHER" id="PTHR10491:SF4">
    <property type="entry name" value="METHIONINE ADENOSYLTRANSFERASE 2 SUBUNIT BETA"/>
    <property type="match status" value="1"/>
</dbReference>
<feature type="domain" description="RmlD-like substrate binding" evidence="7">
    <location>
        <begin position="3"/>
        <end position="289"/>
    </location>
</feature>
<dbReference type="GO" id="GO:0006556">
    <property type="term" value="P:S-adenosylmethionine biosynthetic process"/>
    <property type="evidence" value="ECO:0007669"/>
    <property type="project" value="TreeGrafter"/>
</dbReference>
<comment type="similarity">
    <text evidence="2 6">Belongs to the dTDP-4-dehydrorhamnose reductase family.</text>
</comment>
<dbReference type="Pfam" id="PF04321">
    <property type="entry name" value="RmlD_sub_bind"/>
    <property type="match status" value="1"/>
</dbReference>
<keyword evidence="6" id="KW-0560">Oxidoreductase</keyword>
<dbReference type="GO" id="GO:0048269">
    <property type="term" value="C:methionine adenosyltransferase complex"/>
    <property type="evidence" value="ECO:0007669"/>
    <property type="project" value="TreeGrafter"/>
</dbReference>
<evidence type="ECO:0000256" key="6">
    <source>
        <dbReference type="RuleBase" id="RU364082"/>
    </source>
</evidence>
<gene>
    <name evidence="8" type="ORF">BIW53_00180</name>
</gene>
<evidence type="ECO:0000259" key="7">
    <source>
        <dbReference type="Pfam" id="PF04321"/>
    </source>
</evidence>
<proteinExistence type="inferred from homology"/>
<dbReference type="EC" id="1.1.1.133" evidence="3 6"/>
<sequence>MHKIMITGATGLLGRTLYNTLKNEFAVIGTGFSRAKAPILPLDLSDHEAVTAFLEWHKPTVLVHAAAERKPDACENSPEQTIALNVAASAFLATECAKRNIRLLFISTDYVFDGHDAPYLESDSTNPVNLYGKTKQQAEQAVLAASPLHSVIRIPVLYGDVTTLSESAVTVIATQLKANEQTSHDDWAIRYPTHVEDIALTLRELLKQPNELGGIFHISDVQAMTKYQMAQVMAQILGLDSNLLLPLGKPSQSAARPYNCALADSRLKPLGIAFSRDFKTAVGEVLTKTNNIQM</sequence>
<comment type="cofactor">
    <cofactor evidence="6">
        <name>Mg(2+)</name>
        <dbReference type="ChEBI" id="CHEBI:18420"/>
    </cofactor>
    <text evidence="6">Binds 1 Mg(2+) ion per monomer.</text>
</comment>
<dbReference type="RefSeq" id="WP_070989472.1">
    <property type="nucleotide sequence ID" value="NZ_CBCSHD010000016.1"/>
</dbReference>
<dbReference type="InterPro" id="IPR036291">
    <property type="entry name" value="NAD(P)-bd_dom_sf"/>
</dbReference>
<reference evidence="8 9" key="1">
    <citation type="submission" date="2016-10" db="EMBL/GenBank/DDBJ databases">
        <title>Pseudoalteromonas amylolytica sp. nov., isolated from the surface seawater.</title>
        <authorList>
            <person name="Wu Y.-H."/>
            <person name="Cheng H."/>
            <person name="Jin X.-B."/>
            <person name="Wang C.-S."/>
            <person name="Xu X.-W."/>
        </authorList>
    </citation>
    <scope>NUCLEOTIDE SEQUENCE [LARGE SCALE GENOMIC DNA]</scope>
    <source>
        <strain evidence="8 9">JCM 12483</strain>
    </source>
</reference>
<comment type="caution">
    <text evidence="8">The sequence shown here is derived from an EMBL/GenBank/DDBJ whole genome shotgun (WGS) entry which is preliminary data.</text>
</comment>